<dbReference type="PRINTS" id="PR00449">
    <property type="entry name" value="RASTRNSFRMNG"/>
</dbReference>
<sequence length="244" mass="27344">MTDKRPLLGAEKQYHYKVVIVGDSFTGKSSLLSRLSDKEFERAYAPTIGVDYKVHQLRNVQGKNVRLSLWDNAGDRKFNSIVTNYFRGAEGVLLVYDVTNPASFANLKTWLAEIDSKIVPGSATVCVVGNKIDAPRRAVSRDDARSWAFERGFQYMECSALNGTNVEECFVSVATTLLNHALEREEAEEEEKLRRAAAQRKSTTFAAFFQRQREHAGEEAVGAVDGSTGRCGLSSYFCFLPRWH</sequence>
<dbReference type="PANTHER" id="PTHR47979">
    <property type="entry name" value="DRAB11-RELATED"/>
    <property type="match status" value="1"/>
</dbReference>
<reference evidence="2 3" key="1">
    <citation type="journal article" date="2013" name="Genome Biol.">
        <title>Genome of Acanthamoeba castellanii highlights extensive lateral gene transfer and early evolution of tyrosine kinase signaling.</title>
        <authorList>
            <person name="Clarke M."/>
            <person name="Lohan A.J."/>
            <person name="Liu B."/>
            <person name="Lagkouvardos I."/>
            <person name="Roy S."/>
            <person name="Zafar N."/>
            <person name="Bertelli C."/>
            <person name="Schilde C."/>
            <person name="Kianianmomeni A."/>
            <person name="Burglin T.R."/>
            <person name="Frech C."/>
            <person name="Turcotte B."/>
            <person name="Kopec K.O."/>
            <person name="Synnott J.M."/>
            <person name="Choo C."/>
            <person name="Paponov I."/>
            <person name="Finkler A."/>
            <person name="Soon Heng Tan C."/>
            <person name="Hutchins A.P."/>
            <person name="Weinmeier T."/>
            <person name="Rattei T."/>
            <person name="Chu J.S."/>
            <person name="Gimenez G."/>
            <person name="Irimia M."/>
            <person name="Rigden D.J."/>
            <person name="Fitzpatrick D.A."/>
            <person name="Lorenzo-Morales J."/>
            <person name="Bateman A."/>
            <person name="Chiu C.H."/>
            <person name="Tang P."/>
            <person name="Hegemann P."/>
            <person name="Fromm H."/>
            <person name="Raoult D."/>
            <person name="Greub G."/>
            <person name="Miranda-Saavedra D."/>
            <person name="Chen N."/>
            <person name="Nash P."/>
            <person name="Ginger M.L."/>
            <person name="Horn M."/>
            <person name="Schaap P."/>
            <person name="Caler L."/>
            <person name="Loftus B."/>
        </authorList>
    </citation>
    <scope>NUCLEOTIDE SEQUENCE [LARGE SCALE GENOMIC DNA]</scope>
    <source>
        <strain evidence="2 3">Neff</strain>
    </source>
</reference>
<dbReference type="InterPro" id="IPR027417">
    <property type="entry name" value="P-loop_NTPase"/>
</dbReference>
<dbReference type="OMA" id="CAAYYET"/>
<dbReference type="NCBIfam" id="TIGR00231">
    <property type="entry name" value="small_GTP"/>
    <property type="match status" value="1"/>
</dbReference>
<dbReference type="SMART" id="SM00173">
    <property type="entry name" value="RAS"/>
    <property type="match status" value="1"/>
</dbReference>
<gene>
    <name evidence="2" type="ORF">ACA1_093810</name>
</gene>
<protein>
    <submittedName>
        <fullName evidence="2">Ras subfamily protein</fullName>
    </submittedName>
</protein>
<dbReference type="RefSeq" id="XP_004334847.1">
    <property type="nucleotide sequence ID" value="XM_004334799.1"/>
</dbReference>
<dbReference type="InterPro" id="IPR050209">
    <property type="entry name" value="Rab_GTPases_membrane_traffic"/>
</dbReference>
<accession>L8GJ03</accession>
<dbReference type="SMART" id="SM00176">
    <property type="entry name" value="RAN"/>
    <property type="match status" value="1"/>
</dbReference>
<dbReference type="Pfam" id="PF00071">
    <property type="entry name" value="Ras"/>
    <property type="match status" value="1"/>
</dbReference>
<dbReference type="STRING" id="1257118.L8GJ03"/>
<dbReference type="SMART" id="SM00175">
    <property type="entry name" value="RAB"/>
    <property type="match status" value="1"/>
</dbReference>
<organism evidence="2 3">
    <name type="scientific">Acanthamoeba castellanii (strain ATCC 30010 / Neff)</name>
    <dbReference type="NCBI Taxonomy" id="1257118"/>
    <lineage>
        <taxon>Eukaryota</taxon>
        <taxon>Amoebozoa</taxon>
        <taxon>Discosea</taxon>
        <taxon>Longamoebia</taxon>
        <taxon>Centramoebida</taxon>
        <taxon>Acanthamoebidae</taxon>
        <taxon>Acanthamoeba</taxon>
    </lineage>
</organism>
<dbReference type="InterPro" id="IPR005225">
    <property type="entry name" value="Small_GTP-bd"/>
</dbReference>
<proteinExistence type="inferred from homology"/>
<dbReference type="Proteomes" id="UP000011083">
    <property type="component" value="Unassembled WGS sequence"/>
</dbReference>
<dbReference type="Gene3D" id="3.40.50.300">
    <property type="entry name" value="P-loop containing nucleotide triphosphate hydrolases"/>
    <property type="match status" value="1"/>
</dbReference>
<evidence type="ECO:0000256" key="1">
    <source>
        <dbReference type="ARBA" id="ARBA00006270"/>
    </source>
</evidence>
<keyword evidence="3" id="KW-1185">Reference proteome</keyword>
<name>L8GJ03_ACACF</name>
<dbReference type="SMART" id="SM00174">
    <property type="entry name" value="RHO"/>
    <property type="match status" value="1"/>
</dbReference>
<dbReference type="AlphaFoldDB" id="L8GJ03"/>
<dbReference type="PROSITE" id="PS51419">
    <property type="entry name" value="RAB"/>
    <property type="match status" value="1"/>
</dbReference>
<dbReference type="GO" id="GO:0005525">
    <property type="term" value="F:GTP binding"/>
    <property type="evidence" value="ECO:0007669"/>
    <property type="project" value="InterPro"/>
</dbReference>
<dbReference type="VEuPathDB" id="AmoebaDB:ACA1_093810"/>
<dbReference type="EMBL" id="KB008103">
    <property type="protein sequence ID" value="ELR12834.1"/>
    <property type="molecule type" value="Genomic_DNA"/>
</dbReference>
<dbReference type="GeneID" id="14913432"/>
<dbReference type="FunFam" id="3.40.50.300:FF:001462">
    <property type="entry name" value="Small GTP-binding protein, putative"/>
    <property type="match status" value="1"/>
</dbReference>
<dbReference type="PROSITE" id="PS51417">
    <property type="entry name" value="ARF"/>
    <property type="match status" value="1"/>
</dbReference>
<comment type="similarity">
    <text evidence="1">Belongs to the small GTPase superfamily. Rab family.</text>
</comment>
<dbReference type="PROSITE" id="PS51420">
    <property type="entry name" value="RHO"/>
    <property type="match status" value="1"/>
</dbReference>
<evidence type="ECO:0000313" key="3">
    <source>
        <dbReference type="Proteomes" id="UP000011083"/>
    </source>
</evidence>
<dbReference type="CDD" id="cd00154">
    <property type="entry name" value="Rab"/>
    <property type="match status" value="1"/>
</dbReference>
<dbReference type="InterPro" id="IPR001806">
    <property type="entry name" value="Small_GTPase"/>
</dbReference>
<dbReference type="SUPFAM" id="SSF52540">
    <property type="entry name" value="P-loop containing nucleoside triphosphate hydrolases"/>
    <property type="match status" value="1"/>
</dbReference>
<dbReference type="KEGG" id="acan:ACA1_093810"/>
<dbReference type="PROSITE" id="PS51421">
    <property type="entry name" value="RAS"/>
    <property type="match status" value="1"/>
</dbReference>
<dbReference type="GO" id="GO:0003924">
    <property type="term" value="F:GTPase activity"/>
    <property type="evidence" value="ECO:0007669"/>
    <property type="project" value="InterPro"/>
</dbReference>
<evidence type="ECO:0000313" key="2">
    <source>
        <dbReference type="EMBL" id="ELR12834.1"/>
    </source>
</evidence>